<dbReference type="RefSeq" id="WP_008301920.1">
    <property type="nucleotide sequence ID" value="NZ_BAEK01000005.1"/>
</dbReference>
<accession>A0ABQ0I184</accession>
<evidence type="ECO:0000256" key="2">
    <source>
        <dbReference type="SAM" id="Phobius"/>
    </source>
</evidence>
<evidence type="ECO:0000313" key="4">
    <source>
        <dbReference type="EMBL" id="GAC03074.1"/>
    </source>
</evidence>
<proteinExistence type="predicted"/>
<evidence type="ECO:0000256" key="3">
    <source>
        <dbReference type="SAM" id="SignalP"/>
    </source>
</evidence>
<comment type="caution">
    <text evidence="4">The sequence shown here is derived from an EMBL/GenBank/DDBJ whole genome shotgun (WGS) entry which is preliminary data.</text>
</comment>
<feature type="coiled-coil region" evidence="1">
    <location>
        <begin position="169"/>
        <end position="200"/>
    </location>
</feature>
<organism evidence="4 5">
    <name type="scientific">Paraglaciecola agarilytica NO2</name>
    <dbReference type="NCBI Taxonomy" id="1125747"/>
    <lineage>
        <taxon>Bacteria</taxon>
        <taxon>Pseudomonadati</taxon>
        <taxon>Pseudomonadota</taxon>
        <taxon>Gammaproteobacteria</taxon>
        <taxon>Alteromonadales</taxon>
        <taxon>Alteromonadaceae</taxon>
        <taxon>Paraglaciecola</taxon>
    </lineage>
</organism>
<keyword evidence="3" id="KW-0732">Signal</keyword>
<protein>
    <submittedName>
        <fullName evidence="4">Uncharacterized protein</fullName>
    </submittedName>
</protein>
<feature type="signal peptide" evidence="3">
    <location>
        <begin position="1"/>
        <end position="18"/>
    </location>
</feature>
<keyword evidence="2" id="KW-0812">Transmembrane</keyword>
<name>A0ABQ0I184_9ALTE</name>
<feature type="transmembrane region" description="Helical" evidence="2">
    <location>
        <begin position="142"/>
        <end position="163"/>
    </location>
</feature>
<reference evidence="4 5" key="1">
    <citation type="journal article" date="2014" name="Environ. Microbiol.">
        <title>Comparative genomics of the marine bacterial genus Glaciecola reveals the high degree of genomic diversity and genomic characteristic for cold adaptation.</title>
        <authorList>
            <person name="Qin Q.L."/>
            <person name="Xie B.B."/>
            <person name="Yu Y."/>
            <person name="Shu Y.L."/>
            <person name="Rong J.C."/>
            <person name="Zhang Y.J."/>
            <person name="Zhao D.L."/>
            <person name="Chen X.L."/>
            <person name="Zhang X.Y."/>
            <person name="Chen B."/>
            <person name="Zhou B.C."/>
            <person name="Zhang Y.Z."/>
        </authorList>
    </citation>
    <scope>NUCLEOTIDE SEQUENCE [LARGE SCALE GENOMIC DNA]</scope>
    <source>
        <strain evidence="4 5">NO2</strain>
    </source>
</reference>
<feature type="coiled-coil region" evidence="1">
    <location>
        <begin position="32"/>
        <end position="76"/>
    </location>
</feature>
<feature type="chain" id="PRO_5045947742" evidence="3">
    <location>
        <begin position="19"/>
        <end position="471"/>
    </location>
</feature>
<keyword evidence="2" id="KW-0472">Membrane</keyword>
<sequence>MLKWILLFTLLLSNSCFALTDDYVHADFYRGLAGLKQHVDEINRDLLLLENATLSSAEVNRRLARIEQEIDAVKALYDKAYSMPRTPLSASELAQIKLSLDILDMQEIRSRLQSDITQQHQSVKSETLLASRDFTNQATRNMATSALTLAAILVAVISAVIAWMNHVQSNRTKDVKEKAKDDLEKLKDATDQDLVELRAVTQRQISAITERHQRDIDRLTDGHQQKIERLEQINLEKVQDAENAFDKLMSETETQNGLVFKNLAISIYLRRFLIEDGYDRFFDDLSVTSIEDSTTARCDPSVLREVIAIQEHAISRFERVKDKLDDARMLYFEALLDLAFYEAEMTRFGVLNDQALGRISDSLNSFEDNLSFWLAEERSEYQDPERLPRFIFRVICMVDSLIFIRVCLLEKNIFTKEAAKKEMLFHTRQLLAEKGMATDDAISGVLAGERCASLWKKYIEFQTERPKLFER</sequence>
<gene>
    <name evidence="4" type="ORF">GAGA_0209</name>
</gene>
<keyword evidence="2" id="KW-1133">Transmembrane helix</keyword>
<dbReference type="Proteomes" id="UP000008372">
    <property type="component" value="Unassembled WGS sequence"/>
</dbReference>
<keyword evidence="5" id="KW-1185">Reference proteome</keyword>
<evidence type="ECO:0000256" key="1">
    <source>
        <dbReference type="SAM" id="Coils"/>
    </source>
</evidence>
<keyword evidence="1" id="KW-0175">Coiled coil</keyword>
<evidence type="ECO:0000313" key="5">
    <source>
        <dbReference type="Proteomes" id="UP000008372"/>
    </source>
</evidence>
<dbReference type="EMBL" id="BAEK01000005">
    <property type="protein sequence ID" value="GAC03074.1"/>
    <property type="molecule type" value="Genomic_DNA"/>
</dbReference>